<feature type="coiled-coil region" evidence="1">
    <location>
        <begin position="145"/>
        <end position="187"/>
    </location>
</feature>
<reference evidence="5" key="2">
    <citation type="journal article" date="2018" name="Nat. Microbiol.">
        <title>Leveraging single-cell genomics to expand the fungal tree of life.</title>
        <authorList>
            <person name="Ahrendt S.R."/>
            <person name="Quandt C.A."/>
            <person name="Ciobanu D."/>
            <person name="Clum A."/>
            <person name="Salamov A."/>
            <person name="Andreopoulos B."/>
            <person name="Cheng J.F."/>
            <person name="Woyke T."/>
            <person name="Pelin A."/>
            <person name="Henrissat B."/>
            <person name="Reynolds N.K."/>
            <person name="Benny G.L."/>
            <person name="Smith M.E."/>
            <person name="James T.Y."/>
            <person name="Grigoriev I.V."/>
        </authorList>
    </citation>
    <scope>NUCLEOTIDE SEQUENCE [LARGE SCALE GENOMIC DNA]</scope>
    <source>
        <strain evidence="5">CSF55</strain>
    </source>
</reference>
<dbReference type="InterPro" id="IPR027267">
    <property type="entry name" value="AH/BAR_dom_sf"/>
</dbReference>
<accession>A0A075AWW7</accession>
<evidence type="ECO:0000256" key="1">
    <source>
        <dbReference type="SAM" id="Coils"/>
    </source>
</evidence>
<dbReference type="InterPro" id="IPR018859">
    <property type="entry name" value="BAR_dom-cont"/>
</dbReference>
<evidence type="ECO:0000313" key="5">
    <source>
        <dbReference type="Proteomes" id="UP000281549"/>
    </source>
</evidence>
<dbReference type="EMBL" id="KE560937">
    <property type="protein sequence ID" value="EPZ34609.1"/>
    <property type="molecule type" value="Genomic_DNA"/>
</dbReference>
<dbReference type="AlphaFoldDB" id="A0A075AWW7"/>
<dbReference type="Gene3D" id="1.20.1270.60">
    <property type="entry name" value="Arfaptin homology (AH) domain/BAR domain"/>
    <property type="match status" value="1"/>
</dbReference>
<name>A0A075AWW7_ROZAC</name>
<sequence length="235" mass="26709">MGKADEITPFPQEYVELESKMEKYKSAYEGMCKVAQKFIYSNNYEPAIQESVMNVVSKVNESITKRNSVSTGDKNSDRTLHMMMATTTMQCGEMLPENEIFGEALKNYAFALEKVSSARDEMDDQIALKFLAPFMNTLDGTFQIAAKARKAAQKARLELDTVKSRLRQSSNDKIEMLSQELKLAEEQFNLNVEDAILHMKAVTENPDLLKQLNDMIEAQLNFFKKSYEALNALII</sequence>
<gene>
    <name evidence="2" type="ORF">O9G_001911</name>
    <name evidence="3" type="ORF">ROZALSC1DRAFT_27257</name>
</gene>
<dbReference type="Pfam" id="PF10455">
    <property type="entry name" value="BAR_2"/>
    <property type="match status" value="1"/>
</dbReference>
<protein>
    <submittedName>
        <fullName evidence="2">Endophilin-B1-like protein</fullName>
    </submittedName>
</protein>
<dbReference type="Proteomes" id="UP000030755">
    <property type="component" value="Unassembled WGS sequence"/>
</dbReference>
<evidence type="ECO:0000313" key="4">
    <source>
        <dbReference type="Proteomes" id="UP000030755"/>
    </source>
</evidence>
<reference evidence="2 4" key="1">
    <citation type="journal article" date="2013" name="Curr. Biol.">
        <title>Shared signatures of parasitism and phylogenomics unite Cryptomycota and microsporidia.</title>
        <authorList>
            <person name="James T.Y."/>
            <person name="Pelin A."/>
            <person name="Bonen L."/>
            <person name="Ahrendt S."/>
            <person name="Sain D."/>
            <person name="Corradi N."/>
            <person name="Stajich J.E."/>
        </authorList>
    </citation>
    <scope>NUCLEOTIDE SEQUENCE [LARGE SCALE GENOMIC DNA]</scope>
    <source>
        <strain evidence="2 4">CSF55</strain>
        <strain evidence="2 4">CSF55</strain>
    </source>
</reference>
<organism evidence="2 4">
    <name type="scientific">Rozella allomycis (strain CSF55)</name>
    <dbReference type="NCBI Taxonomy" id="988480"/>
    <lineage>
        <taxon>Eukaryota</taxon>
        <taxon>Fungi</taxon>
        <taxon>Fungi incertae sedis</taxon>
        <taxon>Cryptomycota</taxon>
        <taxon>Cryptomycota incertae sedis</taxon>
        <taxon>Rozella</taxon>
    </lineage>
</organism>
<dbReference type="Proteomes" id="UP000281549">
    <property type="component" value="Unassembled WGS sequence"/>
</dbReference>
<evidence type="ECO:0000313" key="2">
    <source>
        <dbReference type="EMBL" id="EPZ34609.1"/>
    </source>
</evidence>
<dbReference type="OrthoDB" id="5549748at2759"/>
<keyword evidence="1" id="KW-0175">Coiled coil</keyword>
<dbReference type="HOGENOM" id="CLU_1180781_0_0_1"/>
<evidence type="ECO:0000313" key="3">
    <source>
        <dbReference type="EMBL" id="RKP21328.1"/>
    </source>
</evidence>
<reference evidence="3" key="3">
    <citation type="submission" date="2018-08" db="EMBL/GenBank/DDBJ databases">
        <title>Leveraging single-cell genomics to expand the Fungal Tree of Life.</title>
        <authorList>
            <consortium name="DOE Joint Genome Institute"/>
            <person name="Ahrendt S.R."/>
            <person name="Quandt C.A."/>
            <person name="Ciobanu D."/>
            <person name="Clum A."/>
            <person name="Salamov A."/>
            <person name="Andreopoulos B."/>
            <person name="Cheng J.-F."/>
            <person name="Woyke T."/>
            <person name="Pelin A."/>
            <person name="Henrissat B."/>
            <person name="Reynolds N."/>
            <person name="Benny G.L."/>
            <person name="Smith M.E."/>
            <person name="James T.Y."/>
            <person name="Grigoriev I.V."/>
        </authorList>
    </citation>
    <scope>NUCLEOTIDE SEQUENCE</scope>
    <source>
        <strain evidence="3">CSF55</strain>
    </source>
</reference>
<dbReference type="OMA" id="EATHLMK"/>
<proteinExistence type="predicted"/>
<dbReference type="EMBL" id="ML004965">
    <property type="protein sequence ID" value="RKP21328.1"/>
    <property type="molecule type" value="Genomic_DNA"/>
</dbReference>
<dbReference type="STRING" id="988480.A0A075AWW7"/>
<dbReference type="SUPFAM" id="SSF103657">
    <property type="entry name" value="BAR/IMD domain-like"/>
    <property type="match status" value="1"/>
</dbReference>
<keyword evidence="4" id="KW-1185">Reference proteome</keyword>